<dbReference type="FunFam" id="3.40.850.10:FF:000033">
    <property type="entry name" value="Kinesin-like protein KIN-12E"/>
    <property type="match status" value="1"/>
</dbReference>
<dbReference type="Proteomes" id="UP000807159">
    <property type="component" value="Chromosome 4"/>
</dbReference>
<feature type="coiled-coil region" evidence="8">
    <location>
        <begin position="2673"/>
        <end position="2700"/>
    </location>
</feature>
<evidence type="ECO:0000256" key="2">
    <source>
        <dbReference type="ARBA" id="ARBA00022741"/>
    </source>
</evidence>
<dbReference type="InterPro" id="IPR036961">
    <property type="entry name" value="Kinesin_motor_dom_sf"/>
</dbReference>
<feature type="compositionally biased region" description="Basic and acidic residues" evidence="9">
    <location>
        <begin position="54"/>
        <end position="78"/>
    </location>
</feature>
<dbReference type="InterPro" id="IPR044986">
    <property type="entry name" value="KIF15/KIN-12"/>
</dbReference>
<dbReference type="PROSITE" id="PS50067">
    <property type="entry name" value="KINESIN_MOTOR_2"/>
    <property type="match status" value="1"/>
</dbReference>
<keyword evidence="3 7" id="KW-0067">ATP-binding</keyword>
<keyword evidence="1" id="KW-0493">Microtubule</keyword>
<feature type="compositionally biased region" description="Polar residues" evidence="9">
    <location>
        <begin position="29"/>
        <end position="46"/>
    </location>
</feature>
<feature type="coiled-coil region" evidence="8">
    <location>
        <begin position="1940"/>
        <end position="2023"/>
    </location>
</feature>
<feature type="region of interest" description="Disordered" evidence="9">
    <location>
        <begin position="2981"/>
        <end position="3015"/>
    </location>
</feature>
<dbReference type="PANTHER" id="PTHR37739:SF8">
    <property type="entry name" value="KINESIN-LIKE PROTEIN KIN-12D"/>
    <property type="match status" value="1"/>
</dbReference>
<comment type="similarity">
    <text evidence="6">Belongs to the TRAFAC class myosin-kinesin ATPase superfamily. Kinesin family. KIN-12 subfamily.</text>
</comment>
<feature type="coiled-coil region" evidence="8">
    <location>
        <begin position="802"/>
        <end position="850"/>
    </location>
</feature>
<evidence type="ECO:0000313" key="12">
    <source>
        <dbReference type="Proteomes" id="UP000807159"/>
    </source>
</evidence>
<feature type="coiled-coil region" evidence="8">
    <location>
        <begin position="1471"/>
        <end position="1498"/>
    </location>
</feature>
<dbReference type="InterPro" id="IPR027417">
    <property type="entry name" value="P-loop_NTPase"/>
</dbReference>
<feature type="coiled-coil region" evidence="8">
    <location>
        <begin position="2281"/>
        <end position="2318"/>
    </location>
</feature>
<feature type="coiled-coil region" evidence="8">
    <location>
        <begin position="2951"/>
        <end position="2978"/>
    </location>
</feature>
<feature type="domain" description="Kinesin motor" evidence="10">
    <location>
        <begin position="205"/>
        <end position="547"/>
    </location>
</feature>
<feature type="coiled-coil region" evidence="8">
    <location>
        <begin position="2567"/>
        <end position="2626"/>
    </location>
</feature>
<dbReference type="Pfam" id="PF00225">
    <property type="entry name" value="Kinesin"/>
    <property type="match status" value="1"/>
</dbReference>
<feature type="compositionally biased region" description="Polar residues" evidence="9">
    <location>
        <begin position="87"/>
        <end position="98"/>
    </location>
</feature>
<evidence type="ECO:0000256" key="3">
    <source>
        <dbReference type="ARBA" id="ARBA00022840"/>
    </source>
</evidence>
<dbReference type="PANTHER" id="PTHR37739">
    <property type="entry name" value="KINESIN-LIKE PROTEIN KIN-12D"/>
    <property type="match status" value="1"/>
</dbReference>
<evidence type="ECO:0000256" key="8">
    <source>
        <dbReference type="SAM" id="Coils"/>
    </source>
</evidence>
<feature type="region of interest" description="Disordered" evidence="9">
    <location>
        <begin position="10"/>
        <end position="156"/>
    </location>
</feature>
<feature type="compositionally biased region" description="Basic and acidic residues" evidence="9">
    <location>
        <begin position="99"/>
        <end position="112"/>
    </location>
</feature>
<dbReference type="InterPro" id="IPR019821">
    <property type="entry name" value="Kinesin_motor_CS"/>
</dbReference>
<feature type="coiled-coil region" evidence="8">
    <location>
        <begin position="642"/>
        <end position="676"/>
    </location>
</feature>
<proteinExistence type="inferred from homology"/>
<feature type="coiled-coil region" evidence="8">
    <location>
        <begin position="947"/>
        <end position="1142"/>
    </location>
</feature>
<evidence type="ECO:0000256" key="5">
    <source>
        <dbReference type="ARBA" id="ARBA00023175"/>
    </source>
</evidence>
<dbReference type="EMBL" id="JACEGQ020000004">
    <property type="protein sequence ID" value="KAH8510809.1"/>
    <property type="molecule type" value="Genomic_DNA"/>
</dbReference>
<dbReference type="PRINTS" id="PR00380">
    <property type="entry name" value="KINESINHEAVY"/>
</dbReference>
<feature type="compositionally biased region" description="Basic and acidic residues" evidence="9">
    <location>
        <begin position="1407"/>
        <end position="1419"/>
    </location>
</feature>
<evidence type="ECO:0000259" key="10">
    <source>
        <dbReference type="PROSITE" id="PS50067"/>
    </source>
</evidence>
<feature type="coiled-coil region" evidence="8">
    <location>
        <begin position="2811"/>
        <end position="2921"/>
    </location>
</feature>
<evidence type="ECO:0000256" key="7">
    <source>
        <dbReference type="PROSITE-ProRule" id="PRU00283"/>
    </source>
</evidence>
<dbReference type="GO" id="GO:0008017">
    <property type="term" value="F:microtubule binding"/>
    <property type="evidence" value="ECO:0007669"/>
    <property type="project" value="InterPro"/>
</dbReference>
<keyword evidence="2 7" id="KW-0547">Nucleotide-binding</keyword>
<reference evidence="11" key="1">
    <citation type="journal article" date="2021" name="J. Hered.">
        <title>Genome Assembly of Salicaceae Populus deltoides (Eastern Cottonwood) I-69 Based on Nanopore Sequencing and Hi-C Technologies.</title>
        <authorList>
            <person name="Bai S."/>
            <person name="Wu H."/>
            <person name="Zhang J."/>
            <person name="Pan Z."/>
            <person name="Zhao W."/>
            <person name="Li Z."/>
            <person name="Tong C."/>
        </authorList>
    </citation>
    <scope>NUCLEOTIDE SEQUENCE</scope>
    <source>
        <tissue evidence="11">Leaf</tissue>
    </source>
</reference>
<feature type="coiled-coil region" evidence="8">
    <location>
        <begin position="2055"/>
        <end position="2142"/>
    </location>
</feature>
<feature type="region of interest" description="Disordered" evidence="9">
    <location>
        <begin position="1407"/>
        <end position="1433"/>
    </location>
</feature>
<comment type="caution">
    <text evidence="11">The sequence shown here is derived from an EMBL/GenBank/DDBJ whole genome shotgun (WGS) entry which is preliminary data.</text>
</comment>
<dbReference type="GO" id="GO:0003777">
    <property type="term" value="F:microtubule motor activity"/>
    <property type="evidence" value="ECO:0007669"/>
    <property type="project" value="InterPro"/>
</dbReference>
<name>A0A8T2Z0I5_POPDE</name>
<sequence>MLRDFKFLRRNAKNNEEIENVPVNPRDSLASQSSTDSTRPPLNTIQDPAPNPNPRHDKTPNKPKVRNFEPLRTPDKVSKYRFGWAQRNESGGSSVISNESRDEVRTDFRDLSKGGGGFGAVGPNVTPRGNKRANSESNSTQSTPSKSVVSKPPVNSGFRGKGGSFSALYRGLPVSAGLGGTTVVNSVEVPHFDLKEDPSFWMEHNVQVLIRVRPLNSMERSMHGYNRCLKQEGAQSITWIGQPETRFTFDHVACETVDQEMLFRMAGLPMVENCLSGYNSCMFAYGQTGSGKTYTMLGEIDGLEVKPSPNRGMTPRIFEFLFARIQAEEESRKDERLKYNCKCSFLEIYNEQITDLLDPSSTNLLLREDVKKGVYVENLSEFEVQTVSDILKLLTQGSLNRKVAATNMNRESSRSHSVFTCVIESRWEKDSTTNLRFARLNLVDLAGSERQKSSGAEGERLKEAANINKSLSTLGHVIMILLDVVHGRARHVPYRDSRLTFLLQDSLGGNSKTMIIANVSPSICLALYSCAAETLNTLKFAQRAKLIQNNAVVNEDSSGDVIALQHQIRLLKEELSFLKRQNVSRSLSFGSTGKDTMQEQDTASTEIMHDMDQQHADDLRGVGGKGIVRMSTKQLKSLETTLAGALRREQMAETSIKKLEAEIEQLNRLVRQREEDTRSTKMMLRFREDKIQRMESLVGGLLPPDTYLLEENQALSEEIQLIQAKVDKNPEVTRFALENIRLLDQLRRFQEFYEEGEREILLEEVSKLREQLLQFLDGKFMMQNLPNANSQPQEAMRTNKENDSLHLELKNTLNELDECRRNLNSCLEENQKLSREINDLQYMLDNLKSVTHDRDGDIKTLKNFSGAPTSETVMLDGVQCKLESMESAPEMMKHAEDVLDLQLELDILKIILKEERSSHEEIKERSMCSTRDLELAKVQLNFVTKQFEDATCELKEVKLVVEALESQQILAINEIEDLRESKIHYAKLLGEKELQMMVLKEQISEKELRDLPSKHSGGEDSILQKKLKRMQDSLEKARRLNVLYQNDHAFQASNEEEMDEVRQQAEAETAEVIVCMQEELSILQNQVHDCHLKEMETKNMVMLLETELKELREKLYVLNEENRGLNEMLEGKDGELKNLSEEWEFLACEVEAVLADGQEAIMDAADQVDLISSSFPEKRIWISEQVGRLIRTISEKELLIEELGKCLEDANDKQNDVECMLNSLRGAALVMNEANQQECNEKEEEILFLNSQVAAKTSTIAELENKVKVAELHARKASDCATVAFVVVNRLSEVNLNNLHELAYKNVQLSESAAISQRKEALLNDQATAIKEAEEQIQFLKMKVSELKETCAQLQQRLSEEEKHARAMEERLEEIEESDILNTTEKLAELKTGVSSIRSYMATHGKYDQSPEMNERQRDGTINNGGSGWTDAGEGLRIDVSESSSTIGKRSLGTSCGRKDEGLRTPKDVTIILLKGEIEFALESLKEVKREMAKLHAEKEEIWMSEKQSQESMKCFATQILTLQEVFNNFETQFETKIQTVNDKLQAFEQIIQEAGICWCQTKEFLEMEVGDAKIVAVQKMAEASCIYGKFEEAQDTMKEADIMINELMIANEAMKLDMERMKQIEVKLTSERDMLDNEVQSLQSLNGLKDQQFEDLEMQFRSDLMETRDLVVQLEGVISQVQISFEIFLSMLCEFHSLKTLVLDSGKLVRSWLEDVWSEIIVKDSAVSVLHLCHMGILLETVTGLNAENGLLQHGLSESDSLITDLRERNSKTSRELQTCRTLKGKLLVDIKNSFVRILRKEEETERFGLKLTSFEKKISDIQLQEELMLQRSNYMGSQLAVLMKELDSTNTNAVESLFNQEKMLEDEKELRNSQTELFMMDLCSKDIESFILASQLEEMCLREVAAEREHLNCCSILENLKNEVIFSKIDTELKEHLLVAKEADVALLQRKVKEANREVQDLLSSLKDVACSNDKLRSELGEVMTTRMRLLSQIQELEAECDKLQKNLKSKESDLEKSSSHIDVISQQKQDLQKSICQLETASSKQQTELELKDSELRRLNWLEEENKSLKDEVSNLKTEKSLVLQDLEKKKSKVESSLSQVDMENDRLQDKILSLESVIASLQTDLEMKSAEVNELQNSQSVAKADMCLKNQDLQTFVCKLNALKDENILSRSEIRSHKKVLHEVLTKSALNTAKYVASVESVHSISHKLFNGMEKECYMLAEKMFHEICENIEGMSEFIKEIECLESCTADLVSDNMSLQAELLRKDDILKGLSFDMSLLQESASNTKDQKDKLKEVMASMEALEDELVVKSSELEQTVAHSQLLEAQLMEKIDAVSNLESDIAKGHLTLESLSCENLDLRAHIQEALAAKCSLEEELTEKRSLTESLETELSQMGDALGEMSDTIESLRSHLSELTSERDQLQLKLHSLEDKLQRTEAWAEEIEAIAEEAQQTAESRKINAEEKEAEVKLLERSVEELECTINVLENKVDILKGEAERQRLQREELEDELHSVKYQMQNVENVDSGIKRFFFCYQIPLYVCFLDTMMFQIVKTWLSFTCRHLEEKERGLEEALKHIQILESSISDKDAEISQFKAHVTELNLHAEAQASEYKQKFKALEAMVEQVKPEGHISHSMSSSSNKSEKNAAKSRGSSSPFKCIGLGLAQQIKSEKDEDLASARLRIEELESLAVNRQKEIFALNARLAAAESMTHDVIRDLLGVKLDMTNYVSLLDDKQVQKIAEKAQLGTFEPHVKDQEIIKLKQQLNGFIEERRGWLEEIDCKHAELVAAQVALEKLHQRDQLLKTENEMLKMENVNHKKKVMELEGEVKKLSGQQNIQQRIHHHAKIKEENNSLKIHNEDLSAKLRRAEINLSRIKEELAHHRASVGKSPYIDFEGEQRLMNKLKETEDDKVQLAQKLLGLCTSILKAAGITKPVSSITPTIAEDALEQLKNRITSLERELQDLTVKAKITNERIRLSELRPQTSPINSRTDDNHQTPRRGQVPFFSALDR</sequence>
<dbReference type="InterPro" id="IPR001752">
    <property type="entry name" value="Kinesin_motor_dom"/>
</dbReference>
<organism evidence="11 12">
    <name type="scientific">Populus deltoides</name>
    <name type="common">Eastern poplar</name>
    <name type="synonym">Eastern cottonwood</name>
    <dbReference type="NCBI Taxonomy" id="3696"/>
    <lineage>
        <taxon>Eukaryota</taxon>
        <taxon>Viridiplantae</taxon>
        <taxon>Streptophyta</taxon>
        <taxon>Embryophyta</taxon>
        <taxon>Tracheophyta</taxon>
        <taxon>Spermatophyta</taxon>
        <taxon>Magnoliopsida</taxon>
        <taxon>eudicotyledons</taxon>
        <taxon>Gunneridae</taxon>
        <taxon>Pentapetalae</taxon>
        <taxon>rosids</taxon>
        <taxon>fabids</taxon>
        <taxon>Malpighiales</taxon>
        <taxon>Salicaceae</taxon>
        <taxon>Saliceae</taxon>
        <taxon>Populus</taxon>
    </lineage>
</organism>
<evidence type="ECO:0000256" key="4">
    <source>
        <dbReference type="ARBA" id="ARBA00023054"/>
    </source>
</evidence>
<dbReference type="GO" id="GO:0005524">
    <property type="term" value="F:ATP binding"/>
    <property type="evidence" value="ECO:0007669"/>
    <property type="project" value="UniProtKB-UniRule"/>
</dbReference>
<dbReference type="GO" id="GO:0007018">
    <property type="term" value="P:microtubule-based movement"/>
    <property type="evidence" value="ECO:0007669"/>
    <property type="project" value="InterPro"/>
</dbReference>
<keyword evidence="12" id="KW-1185">Reference proteome</keyword>
<evidence type="ECO:0000256" key="9">
    <source>
        <dbReference type="SAM" id="MobiDB-lite"/>
    </source>
</evidence>
<gene>
    <name evidence="11" type="ORF">H0E87_008368</name>
</gene>
<feature type="binding site" evidence="7">
    <location>
        <begin position="286"/>
        <end position="293"/>
    </location>
    <ligand>
        <name>ATP</name>
        <dbReference type="ChEBI" id="CHEBI:30616"/>
    </ligand>
</feature>
<keyword evidence="5 7" id="KW-0505">Motor protein</keyword>
<dbReference type="SUPFAM" id="SSF52540">
    <property type="entry name" value="P-loop containing nucleoside triphosphate hydrolases"/>
    <property type="match status" value="1"/>
</dbReference>
<keyword evidence="4 8" id="KW-0175">Coiled coil</keyword>
<feature type="compositionally biased region" description="Low complexity" evidence="9">
    <location>
        <begin position="144"/>
        <end position="154"/>
    </location>
</feature>
<feature type="coiled-coil region" evidence="8">
    <location>
        <begin position="1316"/>
        <end position="1378"/>
    </location>
</feature>
<protein>
    <recommendedName>
        <fullName evidence="10">Kinesin motor domain-containing protein</fullName>
    </recommendedName>
</protein>
<dbReference type="GO" id="GO:0005874">
    <property type="term" value="C:microtubule"/>
    <property type="evidence" value="ECO:0007669"/>
    <property type="project" value="UniProtKB-KW"/>
</dbReference>
<dbReference type="PROSITE" id="PS00411">
    <property type="entry name" value="KINESIN_MOTOR_1"/>
    <property type="match status" value="1"/>
</dbReference>
<dbReference type="Gene3D" id="3.40.850.10">
    <property type="entry name" value="Kinesin motor domain"/>
    <property type="match status" value="1"/>
</dbReference>
<evidence type="ECO:0000256" key="6">
    <source>
        <dbReference type="ARBA" id="ARBA00034488"/>
    </source>
</evidence>
<evidence type="ECO:0000313" key="11">
    <source>
        <dbReference type="EMBL" id="KAH8510809.1"/>
    </source>
</evidence>
<feature type="region of interest" description="Disordered" evidence="9">
    <location>
        <begin position="2634"/>
        <end position="2658"/>
    </location>
</feature>
<accession>A0A8T2Z0I5</accession>
<evidence type="ECO:0000256" key="1">
    <source>
        <dbReference type="ARBA" id="ARBA00022701"/>
    </source>
</evidence>
<dbReference type="SMART" id="SM00129">
    <property type="entry name" value="KISc"/>
    <property type="match status" value="1"/>
</dbReference>
<feature type="coiled-coil region" evidence="8">
    <location>
        <begin position="2403"/>
        <end position="2528"/>
    </location>
</feature>